<protein>
    <submittedName>
        <fullName evidence="2">Uncharacterized protein</fullName>
    </submittedName>
</protein>
<keyword evidence="3" id="KW-1185">Reference proteome</keyword>
<evidence type="ECO:0000256" key="1">
    <source>
        <dbReference type="SAM" id="MobiDB-lite"/>
    </source>
</evidence>
<gene>
    <name evidence="2" type="ORF">BT62DRAFT_919936</name>
</gene>
<comment type="caution">
    <text evidence="2">The sequence shown here is derived from an EMBL/GenBank/DDBJ whole genome shotgun (WGS) entry which is preliminary data.</text>
</comment>
<dbReference type="EMBL" id="MU250534">
    <property type="protein sequence ID" value="KAG7446704.1"/>
    <property type="molecule type" value="Genomic_DNA"/>
</dbReference>
<name>A0A9P8ASU4_9AGAR</name>
<organism evidence="2 3">
    <name type="scientific">Guyanagaster necrorhizus</name>
    <dbReference type="NCBI Taxonomy" id="856835"/>
    <lineage>
        <taxon>Eukaryota</taxon>
        <taxon>Fungi</taxon>
        <taxon>Dikarya</taxon>
        <taxon>Basidiomycota</taxon>
        <taxon>Agaricomycotina</taxon>
        <taxon>Agaricomycetes</taxon>
        <taxon>Agaricomycetidae</taxon>
        <taxon>Agaricales</taxon>
        <taxon>Marasmiineae</taxon>
        <taxon>Physalacriaceae</taxon>
        <taxon>Guyanagaster</taxon>
    </lineage>
</organism>
<dbReference type="AlphaFoldDB" id="A0A9P8ASU4"/>
<feature type="compositionally biased region" description="Acidic residues" evidence="1">
    <location>
        <begin position="296"/>
        <end position="306"/>
    </location>
</feature>
<dbReference type="Proteomes" id="UP000812287">
    <property type="component" value="Unassembled WGS sequence"/>
</dbReference>
<evidence type="ECO:0000313" key="2">
    <source>
        <dbReference type="EMBL" id="KAG7446704.1"/>
    </source>
</evidence>
<feature type="compositionally biased region" description="Acidic residues" evidence="1">
    <location>
        <begin position="322"/>
        <end position="331"/>
    </location>
</feature>
<proteinExistence type="predicted"/>
<dbReference type="GeneID" id="66106485"/>
<accession>A0A9P8ASU4</accession>
<reference evidence="2" key="1">
    <citation type="submission" date="2020-11" db="EMBL/GenBank/DDBJ databases">
        <title>Adaptations for nitrogen fixation in a non-lichenized fungal sporocarp promotes dispersal by wood-feeding termites.</title>
        <authorList>
            <consortium name="DOE Joint Genome Institute"/>
            <person name="Koch R.A."/>
            <person name="Yoon G."/>
            <person name="Arayal U."/>
            <person name="Lail K."/>
            <person name="Amirebrahimi M."/>
            <person name="Labutti K."/>
            <person name="Lipzen A."/>
            <person name="Riley R."/>
            <person name="Barry K."/>
            <person name="Henrissat B."/>
            <person name="Grigoriev I.V."/>
            <person name="Herr J.R."/>
            <person name="Aime M.C."/>
        </authorList>
    </citation>
    <scope>NUCLEOTIDE SEQUENCE</scope>
    <source>
        <strain evidence="2">MCA 3950</strain>
    </source>
</reference>
<evidence type="ECO:0000313" key="3">
    <source>
        <dbReference type="Proteomes" id="UP000812287"/>
    </source>
</evidence>
<sequence>MPGTLSMPLRWLSSQIPELLEASLTASILPPGPALEWGGFSQMTSSDDKYRKKLSIGTSQPETSSSHLTTTMLFNRRSEGSRMSCSQYVMSLRGKPQFMSSRGRKLCSMMSTIETSSKKSKGSNWKQPTLETGIEYGLRSQAFSLPYELTLSPLPPSFENLAPQAVEYWNTGLMAPEPDETQDPQPSSTLFHYEPPAQTPSSGVMSLFLSTTDYGFPEMLTFLLALSEVFSKVGLSGSLSMMTTSTIVEVTRATGGNWYNSSIGSCPATTYENPLVVGLKVRESIYDQPAGSLLEKDDEDEEEETESSNPPRGPPYDSQEKTDEEEVNRLA</sequence>
<dbReference type="RefSeq" id="XP_043040204.1">
    <property type="nucleotide sequence ID" value="XM_043184188.1"/>
</dbReference>
<feature type="region of interest" description="Disordered" evidence="1">
    <location>
        <begin position="288"/>
        <end position="331"/>
    </location>
</feature>